<dbReference type="Pfam" id="PF07687">
    <property type="entry name" value="M20_dimer"/>
    <property type="match status" value="1"/>
</dbReference>
<dbReference type="InterPro" id="IPR011650">
    <property type="entry name" value="Peptidase_M20_dimer"/>
</dbReference>
<dbReference type="RefSeq" id="WP_154779830.1">
    <property type="nucleotide sequence ID" value="NZ_WMBC01000002.1"/>
</dbReference>
<name>A0A844GIK5_9FIRM</name>
<dbReference type="InterPro" id="IPR052030">
    <property type="entry name" value="Peptidase_M20/M20A_hydrolases"/>
</dbReference>
<dbReference type="EMBL" id="WMBC01000002">
    <property type="protein sequence ID" value="MTD60540.1"/>
    <property type="molecule type" value="Genomic_DNA"/>
</dbReference>
<dbReference type="InterPro" id="IPR036264">
    <property type="entry name" value="Bact_exopeptidase_dim_dom"/>
</dbReference>
<feature type="domain" description="Peptidase M20 dimerisation" evidence="1">
    <location>
        <begin position="200"/>
        <end position="290"/>
    </location>
</feature>
<dbReference type="GO" id="GO:0071713">
    <property type="term" value="F:para-aminobenzoyl-glutamate hydrolase activity"/>
    <property type="evidence" value="ECO:0007669"/>
    <property type="project" value="TreeGrafter"/>
</dbReference>
<protein>
    <submittedName>
        <fullName evidence="2">Peptidase dimerization domain-containing protein</fullName>
    </submittedName>
</protein>
<sequence>MTREEEKIIRIIDSHKDEIIAFASDIAGHPEPGFEEERTAAKTAAVLRDLGLEVHTDLARTGVRADWMEQDGPNITVIGEMDAIGCRTHPMADPHNQTAHACGHHAQLAAMIGAALALADEEVRASLSGSVSFFAVPAEEYIDADKRKRLKKEGIGFPGSGKSELIRTGAFDRTDIMMTTHVHMVPVSEDLYLGNPACNGYAAERVTVRGKAAHAAIDPWDGVNALSITSSAIQMMGLMRETFREEDHVRLHNVIRKAGDVINSVPDEAVIETKVRAGSLECIEHTMNMVNRAYEGAAYAFGGRIETEPLQGYMPIRWRKADQALIESASQLGVSFREVTEYDFNNACTDVGDLTHLFPVVNFTFNGFEGKLHGTDFRITDEEKAYILPAKMIALTVYKLLKEDAIQAKEIIQGFQPVFDREGYCRYVENSLKTETADSRKQEA</sequence>
<dbReference type="GO" id="GO:0005737">
    <property type="term" value="C:cytoplasm"/>
    <property type="evidence" value="ECO:0007669"/>
    <property type="project" value="TreeGrafter"/>
</dbReference>
<evidence type="ECO:0000313" key="3">
    <source>
        <dbReference type="Proteomes" id="UP000437824"/>
    </source>
</evidence>
<dbReference type="SUPFAM" id="SSF53187">
    <property type="entry name" value="Zn-dependent exopeptidases"/>
    <property type="match status" value="1"/>
</dbReference>
<dbReference type="Gene3D" id="3.30.70.360">
    <property type="match status" value="1"/>
</dbReference>
<dbReference type="GO" id="GO:0046657">
    <property type="term" value="P:folic acid catabolic process"/>
    <property type="evidence" value="ECO:0007669"/>
    <property type="project" value="TreeGrafter"/>
</dbReference>
<dbReference type="Proteomes" id="UP000437824">
    <property type="component" value="Unassembled WGS sequence"/>
</dbReference>
<dbReference type="PANTHER" id="PTHR30575">
    <property type="entry name" value="PEPTIDASE M20"/>
    <property type="match status" value="1"/>
</dbReference>
<proteinExistence type="predicted"/>
<comment type="caution">
    <text evidence="2">The sequence shown here is derived from an EMBL/GenBank/DDBJ whole genome shotgun (WGS) entry which is preliminary data.</text>
</comment>
<reference evidence="2 3" key="1">
    <citation type="submission" date="2019-11" db="EMBL/GenBank/DDBJ databases">
        <title>Draft genome sequence of Blautia luti DSM 14534T, isolated from human stool.</title>
        <authorList>
            <person name="Ortiz R."/>
            <person name="Melis-Arcos F."/>
            <person name="Covarrubias P."/>
            <person name="Cardenas J.P."/>
            <person name="Perez-Donoso J."/>
            <person name="Almonacid D."/>
        </authorList>
    </citation>
    <scope>NUCLEOTIDE SEQUENCE [LARGE SCALE GENOMIC DNA]</scope>
    <source>
        <strain evidence="2 3">DSM 14534</strain>
    </source>
</reference>
<gene>
    <name evidence="2" type="ORF">GKZ57_04515</name>
</gene>
<dbReference type="AlphaFoldDB" id="A0A844GIK5"/>
<dbReference type="GO" id="GO:0016805">
    <property type="term" value="F:dipeptidase activity"/>
    <property type="evidence" value="ECO:0007669"/>
    <property type="project" value="TreeGrafter"/>
</dbReference>
<evidence type="ECO:0000259" key="1">
    <source>
        <dbReference type="Pfam" id="PF07687"/>
    </source>
</evidence>
<dbReference type="SUPFAM" id="SSF55031">
    <property type="entry name" value="Bacterial exopeptidase dimerisation domain"/>
    <property type="match status" value="1"/>
</dbReference>
<organism evidence="2 3">
    <name type="scientific">Blautia luti DSM 14534 = JCM 17040</name>
    <dbReference type="NCBI Taxonomy" id="649762"/>
    <lineage>
        <taxon>Bacteria</taxon>
        <taxon>Bacillati</taxon>
        <taxon>Bacillota</taxon>
        <taxon>Clostridia</taxon>
        <taxon>Lachnospirales</taxon>
        <taxon>Lachnospiraceae</taxon>
        <taxon>Blautia</taxon>
    </lineage>
</organism>
<dbReference type="PANTHER" id="PTHR30575:SF3">
    <property type="entry name" value="PEPTIDASE M20 DIMERISATION DOMAIN-CONTAINING PROTEIN"/>
    <property type="match status" value="1"/>
</dbReference>
<dbReference type="Gene3D" id="3.40.630.10">
    <property type="entry name" value="Zn peptidases"/>
    <property type="match status" value="1"/>
</dbReference>
<accession>A0A844GIK5</accession>
<evidence type="ECO:0000313" key="2">
    <source>
        <dbReference type="EMBL" id="MTD60540.1"/>
    </source>
</evidence>